<comment type="subcellular location">
    <subcellularLocation>
        <location evidence="1">Secreted</location>
    </subcellularLocation>
</comment>
<dbReference type="GeneID" id="112686172"/>
<evidence type="ECO:0000256" key="8">
    <source>
        <dbReference type="ARBA" id="ARBA00038932"/>
    </source>
</evidence>
<evidence type="ECO:0000256" key="11">
    <source>
        <dbReference type="ARBA" id="ARBA00041912"/>
    </source>
</evidence>
<comment type="catalytic activity">
    <reaction evidence="7">
        <text>L-dopachrome = 5,6-dihydroxyindole-2-carboxylate</text>
        <dbReference type="Rhea" id="RHEA:13041"/>
        <dbReference type="ChEBI" id="CHEBI:16875"/>
        <dbReference type="ChEBI" id="CHEBI:57509"/>
        <dbReference type="EC" id="5.3.3.12"/>
    </reaction>
</comment>
<comment type="catalytic activity">
    <reaction evidence="6">
        <text>3-phenylpyruvate = enol-phenylpyruvate</text>
        <dbReference type="Rhea" id="RHEA:17097"/>
        <dbReference type="ChEBI" id="CHEBI:16815"/>
        <dbReference type="ChEBI" id="CHEBI:18005"/>
        <dbReference type="EC" id="5.3.2.1"/>
    </reaction>
</comment>
<dbReference type="GO" id="GO:0004167">
    <property type="term" value="F:dopachrome isomerase activity"/>
    <property type="evidence" value="ECO:0007669"/>
    <property type="project" value="UniProtKB-EC"/>
</dbReference>
<dbReference type="GO" id="GO:0005125">
    <property type="term" value="F:cytokine activity"/>
    <property type="evidence" value="ECO:0007669"/>
    <property type="project" value="UniProtKB-KW"/>
</dbReference>
<keyword evidence="3" id="KW-0202">Cytokine</keyword>
<dbReference type="PANTHER" id="PTHR11954:SF6">
    <property type="entry name" value="MACROPHAGE MIGRATION INHIBITORY FACTOR"/>
    <property type="match status" value="1"/>
</dbReference>
<evidence type="ECO:0000256" key="1">
    <source>
        <dbReference type="ARBA" id="ARBA00004613"/>
    </source>
</evidence>
<dbReference type="PANTHER" id="PTHR11954">
    <property type="entry name" value="D-DOPACHROME DECARBOXYLASE"/>
    <property type="match status" value="1"/>
</dbReference>
<accession>A0A2S2QBG9</accession>
<dbReference type="InterPro" id="IPR014347">
    <property type="entry name" value="Tautomerase/MIF_sf"/>
</dbReference>
<evidence type="ECO:0000256" key="3">
    <source>
        <dbReference type="ARBA" id="ARBA00022514"/>
    </source>
</evidence>
<proteinExistence type="inferred from homology"/>
<gene>
    <name evidence="15" type="primary">LOC112686172</name>
    <name evidence="13" type="ORF">g.26496</name>
</gene>
<evidence type="ECO:0000256" key="7">
    <source>
        <dbReference type="ARBA" id="ARBA00036823"/>
    </source>
</evidence>
<evidence type="ECO:0000256" key="10">
    <source>
        <dbReference type="ARBA" id="ARBA00041631"/>
    </source>
</evidence>
<keyword evidence="14" id="KW-1185">Reference proteome</keyword>
<sequence length="132" mass="14429">MPRLSLDTNLPASKIPLEFLSKGTDVLSDTLGKSHRFCISTVNPGLKMILGNSSEPCGLIQVTSIGSLGPEENKKHIVALTDYVHEATGIPKNKLYVQFQSNLPESTGFIGSTFHQLAIVEKGARLRKYFMP</sequence>
<reference evidence="13" key="1">
    <citation type="submission" date="2018-04" db="EMBL/GenBank/DDBJ databases">
        <title>Transcriptome assembly of Sipha flava.</title>
        <authorList>
            <person name="Scully E.D."/>
            <person name="Geib S.M."/>
            <person name="Palmer N.A."/>
            <person name="Koch K."/>
            <person name="Bradshaw J."/>
            <person name="Heng-Moss T."/>
            <person name="Sarath G."/>
        </authorList>
    </citation>
    <scope>NUCLEOTIDE SEQUENCE</scope>
</reference>
<dbReference type="InterPro" id="IPR001398">
    <property type="entry name" value="Macrophage_inhib_fac"/>
</dbReference>
<name>A0A2S2QBG9_9HEMI</name>
<evidence type="ECO:0000313" key="15">
    <source>
        <dbReference type="RefSeq" id="XP_025414154.1"/>
    </source>
</evidence>
<evidence type="ECO:0000256" key="5">
    <source>
        <dbReference type="ARBA" id="ARBA00023235"/>
    </source>
</evidence>
<dbReference type="AlphaFoldDB" id="A0A2S2QBG9"/>
<dbReference type="SUPFAM" id="SSF55331">
    <property type="entry name" value="Tautomerase/MIF"/>
    <property type="match status" value="1"/>
</dbReference>
<dbReference type="RefSeq" id="XP_025414154.1">
    <property type="nucleotide sequence ID" value="XM_025558369.1"/>
</dbReference>
<protein>
    <recommendedName>
        <fullName evidence="12">L-dopachrome isomerase</fullName>
        <ecNumber evidence="9">5.3.2.1</ecNumber>
        <ecNumber evidence="8">5.3.3.12</ecNumber>
    </recommendedName>
    <alternativeName>
        <fullName evidence="10">L-dopachrome tautomerase</fullName>
    </alternativeName>
    <alternativeName>
        <fullName evidence="11">Phenylpyruvate tautomerase</fullName>
    </alternativeName>
</protein>
<dbReference type="Gene3D" id="3.30.429.10">
    <property type="entry name" value="Macrophage Migration Inhibitory Factor"/>
    <property type="match status" value="1"/>
</dbReference>
<dbReference type="EMBL" id="GGMS01005778">
    <property type="protein sequence ID" value="MBY74981.1"/>
    <property type="molecule type" value="Transcribed_RNA"/>
</dbReference>
<dbReference type="Proteomes" id="UP000694846">
    <property type="component" value="Unplaced"/>
</dbReference>
<evidence type="ECO:0000256" key="4">
    <source>
        <dbReference type="ARBA" id="ARBA00022525"/>
    </source>
</evidence>
<dbReference type="EC" id="5.3.3.12" evidence="8"/>
<dbReference type="Pfam" id="PF01187">
    <property type="entry name" value="MIF"/>
    <property type="match status" value="1"/>
</dbReference>
<evidence type="ECO:0000313" key="14">
    <source>
        <dbReference type="Proteomes" id="UP000694846"/>
    </source>
</evidence>
<keyword evidence="5" id="KW-0413">Isomerase</keyword>
<dbReference type="OrthoDB" id="255819at2759"/>
<organism evidence="13">
    <name type="scientific">Sipha flava</name>
    <name type="common">yellow sugarcane aphid</name>
    <dbReference type="NCBI Taxonomy" id="143950"/>
    <lineage>
        <taxon>Eukaryota</taxon>
        <taxon>Metazoa</taxon>
        <taxon>Ecdysozoa</taxon>
        <taxon>Arthropoda</taxon>
        <taxon>Hexapoda</taxon>
        <taxon>Insecta</taxon>
        <taxon>Pterygota</taxon>
        <taxon>Neoptera</taxon>
        <taxon>Paraneoptera</taxon>
        <taxon>Hemiptera</taxon>
        <taxon>Sternorrhyncha</taxon>
        <taxon>Aphidomorpha</taxon>
        <taxon>Aphidoidea</taxon>
        <taxon>Aphididae</taxon>
        <taxon>Sipha</taxon>
    </lineage>
</organism>
<reference evidence="15" key="2">
    <citation type="submission" date="2025-04" db="UniProtKB">
        <authorList>
            <consortium name="RefSeq"/>
        </authorList>
    </citation>
    <scope>IDENTIFICATION</scope>
    <source>
        <tissue evidence="15">Whole body</tissue>
    </source>
</reference>
<evidence type="ECO:0000256" key="9">
    <source>
        <dbReference type="ARBA" id="ARBA00039086"/>
    </source>
</evidence>
<evidence type="ECO:0000256" key="2">
    <source>
        <dbReference type="ARBA" id="ARBA00005851"/>
    </source>
</evidence>
<evidence type="ECO:0000313" key="13">
    <source>
        <dbReference type="EMBL" id="MBY74981.1"/>
    </source>
</evidence>
<keyword evidence="4" id="KW-0964">Secreted</keyword>
<evidence type="ECO:0000256" key="12">
    <source>
        <dbReference type="ARBA" id="ARBA00042730"/>
    </source>
</evidence>
<dbReference type="GO" id="GO:0005615">
    <property type="term" value="C:extracellular space"/>
    <property type="evidence" value="ECO:0007669"/>
    <property type="project" value="UniProtKB-KW"/>
</dbReference>
<dbReference type="EC" id="5.3.2.1" evidence="9"/>
<evidence type="ECO:0000256" key="6">
    <source>
        <dbReference type="ARBA" id="ARBA00036735"/>
    </source>
</evidence>
<comment type="similarity">
    <text evidence="2">Belongs to the MIF family.</text>
</comment>
<dbReference type="GO" id="GO:0050178">
    <property type="term" value="F:phenylpyruvate tautomerase activity"/>
    <property type="evidence" value="ECO:0007669"/>
    <property type="project" value="UniProtKB-EC"/>
</dbReference>